<sequence length="190" mass="18693">MRHETGGPDVRAAVVGGVATAAWYAVPDVVRPRWARALAKTAVLAGGLTAALAVTRDGRAARAAVDELRDAVDGAVTDAADPLAQAGLEGADPGTPDDEAVDNPAPTTLTEPPGPGSGWAGAAVVTGGLTLVAGAAVAGEILVHRLAERLGARGWPAPHTTVGIVLGAAAAGLSLVEPRPAQPDGAPPAR</sequence>
<keyword evidence="3" id="KW-1185">Reference proteome</keyword>
<dbReference type="RefSeq" id="WP_172151154.1">
    <property type="nucleotide sequence ID" value="NZ_BAABID010000006.1"/>
</dbReference>
<comment type="caution">
    <text evidence="2">The sequence shown here is derived from an EMBL/GenBank/DDBJ whole genome shotgun (WGS) entry which is preliminary data.</text>
</comment>
<feature type="region of interest" description="Disordered" evidence="1">
    <location>
        <begin position="86"/>
        <end position="119"/>
    </location>
</feature>
<dbReference type="EMBL" id="BAABID010000006">
    <property type="protein sequence ID" value="GAA4724003.1"/>
    <property type="molecule type" value="Genomic_DNA"/>
</dbReference>
<name>A0ABP8Y9R8_9MICO</name>
<evidence type="ECO:0000256" key="1">
    <source>
        <dbReference type="SAM" id="MobiDB-lite"/>
    </source>
</evidence>
<evidence type="ECO:0000313" key="2">
    <source>
        <dbReference type="EMBL" id="GAA4724003.1"/>
    </source>
</evidence>
<proteinExistence type="predicted"/>
<dbReference type="Proteomes" id="UP001500956">
    <property type="component" value="Unassembled WGS sequence"/>
</dbReference>
<protein>
    <recommendedName>
        <fullName evidence="4">Peptidase S9</fullName>
    </recommendedName>
</protein>
<accession>A0ABP8Y9R8</accession>
<evidence type="ECO:0000313" key="3">
    <source>
        <dbReference type="Proteomes" id="UP001500956"/>
    </source>
</evidence>
<organism evidence="2 3">
    <name type="scientific">Isoptericola chiayiensis</name>
    <dbReference type="NCBI Taxonomy" id="579446"/>
    <lineage>
        <taxon>Bacteria</taxon>
        <taxon>Bacillati</taxon>
        <taxon>Actinomycetota</taxon>
        <taxon>Actinomycetes</taxon>
        <taxon>Micrococcales</taxon>
        <taxon>Promicromonosporaceae</taxon>
        <taxon>Isoptericola</taxon>
    </lineage>
</organism>
<gene>
    <name evidence="2" type="ORF">GCM10023216_12260</name>
</gene>
<reference evidence="3" key="1">
    <citation type="journal article" date="2019" name="Int. J. Syst. Evol. Microbiol.">
        <title>The Global Catalogue of Microorganisms (GCM) 10K type strain sequencing project: providing services to taxonomists for standard genome sequencing and annotation.</title>
        <authorList>
            <consortium name="The Broad Institute Genomics Platform"/>
            <consortium name="The Broad Institute Genome Sequencing Center for Infectious Disease"/>
            <person name="Wu L."/>
            <person name="Ma J."/>
        </authorList>
    </citation>
    <scope>NUCLEOTIDE SEQUENCE [LARGE SCALE GENOMIC DNA]</scope>
    <source>
        <strain evidence="3">JCM 18063</strain>
    </source>
</reference>
<evidence type="ECO:0008006" key="4">
    <source>
        <dbReference type="Google" id="ProtNLM"/>
    </source>
</evidence>